<dbReference type="Gene3D" id="3.90.470.20">
    <property type="entry name" value="4'-phosphopantetheinyl transferase domain"/>
    <property type="match status" value="2"/>
</dbReference>
<sequence>MVVFKEKMHHIIDGECAIWLIDLSKTYTEQYSILSAVEITKANQFIHKTERHRYLTCRYALRNLLGYYLHTPPASIHIQYSKYGKPYISNKHKHPYTFNISHSNNWASIAISLSHSVGIDIEELKPYQLDMNDTAKLFMTNTELDQLKKIESDGERAFIHCWTQKESILKHLGVGFYTDPKLIHTIISKDVCLRNYPTDSLFLNTYTLSSYILSLCTSQPVSPFFYKYDSFF</sequence>
<keyword evidence="2" id="KW-0808">Transferase</keyword>
<dbReference type="Pfam" id="PF22624">
    <property type="entry name" value="AASDHPPT_N"/>
    <property type="match status" value="1"/>
</dbReference>
<dbReference type="SUPFAM" id="SSF56214">
    <property type="entry name" value="4'-phosphopantetheinyl transferase"/>
    <property type="match status" value="2"/>
</dbReference>
<evidence type="ECO:0000259" key="4">
    <source>
        <dbReference type="Pfam" id="PF22624"/>
    </source>
</evidence>
<dbReference type="AlphaFoldDB" id="A0A248TI99"/>
<dbReference type="GO" id="GO:0008897">
    <property type="term" value="F:holo-[acyl-carrier-protein] synthase activity"/>
    <property type="evidence" value="ECO:0007669"/>
    <property type="project" value="InterPro"/>
</dbReference>
<dbReference type="EMBL" id="CP022983">
    <property type="protein sequence ID" value="ASV67936.1"/>
    <property type="molecule type" value="Genomic_DNA"/>
</dbReference>
<dbReference type="PANTHER" id="PTHR12215">
    <property type="entry name" value="PHOSPHOPANTETHEINE TRANSFERASE"/>
    <property type="match status" value="1"/>
</dbReference>
<dbReference type="GO" id="GO:0005829">
    <property type="term" value="C:cytosol"/>
    <property type="evidence" value="ECO:0007669"/>
    <property type="project" value="TreeGrafter"/>
</dbReference>
<dbReference type="InterPro" id="IPR055066">
    <property type="entry name" value="AASDHPPT_N"/>
</dbReference>
<evidence type="ECO:0000256" key="1">
    <source>
        <dbReference type="ARBA" id="ARBA00010990"/>
    </source>
</evidence>
<dbReference type="PANTHER" id="PTHR12215:SF10">
    <property type="entry name" value="L-AMINOADIPATE-SEMIALDEHYDE DEHYDROGENASE-PHOSPHOPANTETHEINYL TRANSFERASE"/>
    <property type="match status" value="1"/>
</dbReference>
<comment type="similarity">
    <text evidence="1">Belongs to the P-Pant transferase superfamily. Gsp/Sfp/HetI/AcpT family.</text>
</comment>
<proteinExistence type="inferred from homology"/>
<dbReference type="InterPro" id="IPR050559">
    <property type="entry name" value="P-Pant_transferase_sf"/>
</dbReference>
<evidence type="ECO:0000313" key="5">
    <source>
        <dbReference type="EMBL" id="ASV67936.1"/>
    </source>
</evidence>
<dbReference type="KEGG" id="bko:CKF48_11825"/>
<protein>
    <submittedName>
        <fullName evidence="5">Uncharacterized protein</fullName>
    </submittedName>
</protein>
<feature type="domain" description="4'-phosphopantetheinyl transferase" evidence="3">
    <location>
        <begin position="116"/>
        <end position="188"/>
    </location>
</feature>
<dbReference type="InterPro" id="IPR008278">
    <property type="entry name" value="4-PPantetheinyl_Trfase_dom"/>
</dbReference>
<dbReference type="Proteomes" id="UP000215137">
    <property type="component" value="Chromosome"/>
</dbReference>
<organism evidence="5 6">
    <name type="scientific">Cytobacillus kochii</name>
    <dbReference type="NCBI Taxonomy" id="859143"/>
    <lineage>
        <taxon>Bacteria</taxon>
        <taxon>Bacillati</taxon>
        <taxon>Bacillota</taxon>
        <taxon>Bacilli</taxon>
        <taxon>Bacillales</taxon>
        <taxon>Bacillaceae</taxon>
        <taxon>Cytobacillus</taxon>
    </lineage>
</organism>
<dbReference type="RefSeq" id="WP_095371505.1">
    <property type="nucleotide sequence ID" value="NZ_CP022983.1"/>
</dbReference>
<feature type="domain" description="4'-phosphopantetheinyl transferase N-terminal" evidence="4">
    <location>
        <begin position="25"/>
        <end position="110"/>
    </location>
</feature>
<keyword evidence="6" id="KW-1185">Reference proteome</keyword>
<dbReference type="GO" id="GO:0019878">
    <property type="term" value="P:lysine biosynthetic process via aminoadipic acid"/>
    <property type="evidence" value="ECO:0007669"/>
    <property type="project" value="TreeGrafter"/>
</dbReference>
<reference evidence="5 6" key="1">
    <citation type="submission" date="2017-08" db="EMBL/GenBank/DDBJ databases">
        <title>Complete Genome Sequence of Bacillus kochii Oregon-R-modENCODE STRAIN BDGP4, isolated from Drosophila melanogaster gut.</title>
        <authorList>
            <person name="Wan K.H."/>
            <person name="Yu C."/>
            <person name="Park S."/>
            <person name="Hammonds A.S."/>
            <person name="Booth B.W."/>
            <person name="Celniker S.E."/>
        </authorList>
    </citation>
    <scope>NUCLEOTIDE SEQUENCE [LARGE SCALE GENOMIC DNA]</scope>
    <source>
        <strain evidence="5 6">BDGP4</strain>
    </source>
</reference>
<evidence type="ECO:0000313" key="6">
    <source>
        <dbReference type="Proteomes" id="UP000215137"/>
    </source>
</evidence>
<dbReference type="GO" id="GO:0000287">
    <property type="term" value="F:magnesium ion binding"/>
    <property type="evidence" value="ECO:0007669"/>
    <property type="project" value="InterPro"/>
</dbReference>
<dbReference type="Pfam" id="PF01648">
    <property type="entry name" value="ACPS"/>
    <property type="match status" value="1"/>
</dbReference>
<name>A0A248TI99_9BACI</name>
<evidence type="ECO:0000259" key="3">
    <source>
        <dbReference type="Pfam" id="PF01648"/>
    </source>
</evidence>
<evidence type="ECO:0000256" key="2">
    <source>
        <dbReference type="ARBA" id="ARBA00022679"/>
    </source>
</evidence>
<dbReference type="InterPro" id="IPR037143">
    <property type="entry name" value="4-PPantetheinyl_Trfase_dom_sf"/>
</dbReference>
<gene>
    <name evidence="5" type="ORF">CKF48_11825</name>
</gene>
<accession>A0A248TI99</accession>